<feature type="region of interest" description="Disordered" evidence="1">
    <location>
        <begin position="1"/>
        <end position="45"/>
    </location>
</feature>
<keyword evidence="3" id="KW-1185">Reference proteome</keyword>
<sequence length="45" mass="4662">MIGGQGEDSCGKSGTDETPQERKRRGGSAPARGKRSLARKSTAVS</sequence>
<dbReference type="GeneID" id="64149955"/>
<dbReference type="Proteomes" id="UP000543174">
    <property type="component" value="Unassembled WGS sequence"/>
</dbReference>
<accession>A0A7W3N7J8</accession>
<comment type="caution">
    <text evidence="2">The sequence shown here is derived from an EMBL/GenBank/DDBJ whole genome shotgun (WGS) entry which is preliminary data.</text>
</comment>
<evidence type="ECO:0000313" key="3">
    <source>
        <dbReference type="Proteomes" id="UP000543174"/>
    </source>
</evidence>
<reference evidence="2" key="1">
    <citation type="submission" date="2020-08" db="EMBL/GenBank/DDBJ databases">
        <title>Functional genomics of gut bacteria from endangered species of beetles.</title>
        <authorList>
            <person name="Carlos-Shanley C."/>
        </authorList>
    </citation>
    <scope>NUCLEOTIDE SEQUENCE [LARGE SCALE GENOMIC DNA]</scope>
    <source>
        <strain evidence="2">S00060</strain>
    </source>
</reference>
<gene>
    <name evidence="2" type="ORF">HNP21_000960</name>
</gene>
<dbReference type="AlphaFoldDB" id="A0A7W3N7J8"/>
<dbReference type="EMBL" id="JACJHT010000001">
    <property type="protein sequence ID" value="MBA9037871.1"/>
    <property type="molecule type" value="Genomic_DNA"/>
</dbReference>
<proteinExistence type="predicted"/>
<organism evidence="2 3">
    <name type="scientific">Priestia aryabhattai</name>
    <name type="common">Bacillus aryabhattai</name>
    <dbReference type="NCBI Taxonomy" id="412384"/>
    <lineage>
        <taxon>Bacteria</taxon>
        <taxon>Bacillati</taxon>
        <taxon>Bacillota</taxon>
        <taxon>Bacilli</taxon>
        <taxon>Bacillales</taxon>
        <taxon>Bacillaceae</taxon>
        <taxon>Priestia</taxon>
    </lineage>
</organism>
<dbReference type="RefSeq" id="WP_013057469.1">
    <property type="nucleotide sequence ID" value="NZ_CP041519.1"/>
</dbReference>
<name>A0A7W3N7J8_PRIAR</name>
<protein>
    <submittedName>
        <fullName evidence="2">Uncharacterized protein</fullName>
    </submittedName>
</protein>
<feature type="compositionally biased region" description="Basic residues" evidence="1">
    <location>
        <begin position="22"/>
        <end position="38"/>
    </location>
</feature>
<evidence type="ECO:0000313" key="2">
    <source>
        <dbReference type="EMBL" id="MBA9037871.1"/>
    </source>
</evidence>
<evidence type="ECO:0000256" key="1">
    <source>
        <dbReference type="SAM" id="MobiDB-lite"/>
    </source>
</evidence>